<keyword evidence="2" id="KW-0805">Transcription regulation</keyword>
<dbReference type="PANTHER" id="PTHR13900:SF0">
    <property type="entry name" value="TRANSCRIPTION INITIATION FACTOR TFIID SUBUNIT 1"/>
    <property type="match status" value="1"/>
</dbReference>
<dbReference type="Proteomes" id="UP000094389">
    <property type="component" value="Unassembled WGS sequence"/>
</dbReference>
<proteinExistence type="predicted"/>
<dbReference type="GO" id="GO:0017025">
    <property type="term" value="F:TBP-class protein binding"/>
    <property type="evidence" value="ECO:0007669"/>
    <property type="project" value="InterPro"/>
</dbReference>
<evidence type="ECO:0000256" key="4">
    <source>
        <dbReference type="ARBA" id="ARBA00023242"/>
    </source>
</evidence>
<dbReference type="InterPro" id="IPR041670">
    <property type="entry name" value="Znf-CCHC_6"/>
</dbReference>
<dbReference type="GO" id="GO:0051123">
    <property type="term" value="P:RNA polymerase II preinitiation complex assembly"/>
    <property type="evidence" value="ECO:0007669"/>
    <property type="project" value="TreeGrafter"/>
</dbReference>
<reference evidence="10" key="2">
    <citation type="journal article" date="2015" name="J. Biotechnol.">
        <title>The structure of the Cyberlindnera jadinii genome and its relation to Candida utilis analyzed by the occurrence of single nucleotide polymorphisms.</title>
        <authorList>
            <person name="Rupp O."/>
            <person name="Brinkrolf K."/>
            <person name="Buerth C."/>
            <person name="Kunigo M."/>
            <person name="Schneider J."/>
            <person name="Jaenicke S."/>
            <person name="Goesmann A."/>
            <person name="Puehler A."/>
            <person name="Jaeger K.-E."/>
            <person name="Ernst J.F."/>
        </authorList>
    </citation>
    <scope>NUCLEOTIDE SEQUENCE [LARGE SCALE GENOMIC DNA]</scope>
    <source>
        <strain evidence="10">ATCC 18201 / CBS 1600 / BCRC 20928 / JCM 3617 / NBRC 0987 / NRRL Y-1542</strain>
    </source>
</reference>
<evidence type="ECO:0000256" key="1">
    <source>
        <dbReference type="ARBA" id="ARBA00004123"/>
    </source>
</evidence>
<dbReference type="InterPro" id="IPR022591">
    <property type="entry name" value="TAF1_HAT_dom"/>
</dbReference>
<dbReference type="GO" id="GO:0005669">
    <property type="term" value="C:transcription factor TFIID complex"/>
    <property type="evidence" value="ECO:0007669"/>
    <property type="project" value="InterPro"/>
</dbReference>
<feature type="region of interest" description="Disordered" evidence="5">
    <location>
        <begin position="1"/>
        <end position="84"/>
    </location>
</feature>
<organism evidence="8 10">
    <name type="scientific">Cyberlindnera jadinii (strain ATCC 18201 / CBS 1600 / BCRC 20928 / JCM 3617 / NBRC 0987 / NRRL Y-1542)</name>
    <name type="common">Torula yeast</name>
    <name type="synonym">Candida utilis</name>
    <dbReference type="NCBI Taxonomy" id="983966"/>
    <lineage>
        <taxon>Eukaryota</taxon>
        <taxon>Fungi</taxon>
        <taxon>Dikarya</taxon>
        <taxon>Ascomycota</taxon>
        <taxon>Saccharomycotina</taxon>
        <taxon>Saccharomycetes</taxon>
        <taxon>Phaffomycetales</taxon>
        <taxon>Phaffomycetaceae</taxon>
        <taxon>Cyberlindnera</taxon>
    </lineage>
</organism>
<feature type="region of interest" description="Disordered" evidence="5">
    <location>
        <begin position="830"/>
        <end position="859"/>
    </location>
</feature>
<dbReference type="Proteomes" id="UP000038830">
    <property type="component" value="Unassembled WGS sequence"/>
</dbReference>
<evidence type="ECO:0000313" key="9">
    <source>
        <dbReference type="EMBL" id="ODV72467.1"/>
    </source>
</evidence>
<dbReference type="OrthoDB" id="5752at2759"/>
<keyword evidence="3" id="KW-0804">Transcription</keyword>
<evidence type="ECO:0000313" key="11">
    <source>
        <dbReference type="Proteomes" id="UP000094389"/>
    </source>
</evidence>
<keyword evidence="11" id="KW-1185">Reference proteome</keyword>
<dbReference type="OMA" id="KEFMKYQ"/>
<comment type="subcellular location">
    <subcellularLocation>
        <location evidence="1">Nucleus</location>
    </subcellularLocation>
</comment>
<feature type="compositionally biased region" description="Acidic residues" evidence="5">
    <location>
        <begin position="38"/>
        <end position="55"/>
    </location>
</feature>
<protein>
    <submittedName>
        <fullName evidence="8">Uncharacterized protein</fullName>
        <ecNumber evidence="8">2.3.1.48</ecNumber>
    </submittedName>
</protein>
<evidence type="ECO:0000256" key="5">
    <source>
        <dbReference type="SAM" id="MobiDB-lite"/>
    </source>
</evidence>
<dbReference type="GO" id="GO:0016251">
    <property type="term" value="F:RNA polymerase II general transcription initiation factor activity"/>
    <property type="evidence" value="ECO:0007669"/>
    <property type="project" value="InterPro"/>
</dbReference>
<dbReference type="Pfam" id="PF12157">
    <property type="entry name" value="DUF3591"/>
    <property type="match status" value="1"/>
</dbReference>
<keyword evidence="4" id="KW-0539">Nucleus</keyword>
<evidence type="ECO:0000313" key="10">
    <source>
        <dbReference type="Proteomes" id="UP000038830"/>
    </source>
</evidence>
<gene>
    <name evidence="8" type="ORF">BN1211_5695</name>
    <name evidence="9" type="ORF">CYBJADRAFT_168408</name>
</gene>
<accession>A0A0H5C948</accession>
<evidence type="ECO:0000256" key="3">
    <source>
        <dbReference type="ARBA" id="ARBA00023163"/>
    </source>
</evidence>
<feature type="domain" description="Zinc knuckle" evidence="7">
    <location>
        <begin position="859"/>
        <end position="880"/>
    </location>
</feature>
<feature type="region of interest" description="Disordered" evidence="5">
    <location>
        <begin position="736"/>
        <end position="757"/>
    </location>
</feature>
<accession>A0A1E4RYY5</accession>
<sequence>MSKLTDEDGALSAILGDNGMNFSVGALGDMKTEHAEDAIDFEDEDELADDELPEEEPARKQGTGGDGGDDEDDFFKALQGGDVGNETGKQFDKLFEQKHDVDYDGLGSFEQVETDAKIEKSKQEDNEQRMFQEKLLKYYHPAFKKNEILKMNTVFAATPINYPYQQPQYLHPLFPTKISLEVETDQRRVFKSAFSYTQNSNGKRIIHVDEDIFEDKLSEKKSRVKADEDLALATVEWDYELLVGDKTDEAPTSLRKQDLPYDELFEDYQDDDIFEGHLPTKLQLDLNDPNLLFVDQKSFKSGNRSAPTLPTNDKLLQTRFNFSNDKNYELLKENYHSKVRSTLGNLNIEHSQPAIRLQSPFYKAKLSKDELRSFHRPKFKVRPGQVVQFSKLKLRKKKRDRGKDIKESFASTTDLTLADTAQTILMEHTEQVPIVVTNFGMGSKLINYYRKTDETDTSRPKLPIGETHVLGVQDKSPFWNFGFVEPGNIIPTLYNKLIRAPVFKQDPQSTDFLLIKSVGGNSSQRYFLKNINHLFVVGQLLPVVDIPGPHSRKVTTASKNRLKVIVYRVLKRSPEQRLLVKDISAHFPDQNDMQNRQRLKEFMEYQRSGDDHGFWKLKEPMPSDRLISPEDLTLLESMQVAQQTLEDLEFYSREEVNDELALWNLTKNFINATQGKAMLQLTGDPEGKSISFFKTSMKGGFKSFESNGHSYNVALQQKAYDEEISRAWYSQQKKLSGSEPIVNGETPDDEVAQNSEPPKYLKITRMVRDTNGILQRKYEIVKDPAVIKAYIKRREKLEEDIIPDDIKVTNDEEKNLKTKKILKERLAKLEKNQERRNQRKAQKENLGGKGIGKGKSTTRKCATCGAVGHIRTNKACPMYDEGNP</sequence>
<dbReference type="EC" id="2.3.1.48" evidence="8"/>
<dbReference type="EMBL" id="KV453934">
    <property type="protein sequence ID" value="ODV72467.1"/>
    <property type="molecule type" value="Genomic_DNA"/>
</dbReference>
<name>A0A0H5C948_CYBJN</name>
<evidence type="ECO:0000313" key="8">
    <source>
        <dbReference type="EMBL" id="CEP24778.1"/>
    </source>
</evidence>
<evidence type="ECO:0000259" key="6">
    <source>
        <dbReference type="Pfam" id="PF12157"/>
    </source>
</evidence>
<reference evidence="8" key="1">
    <citation type="submission" date="2014-12" db="EMBL/GenBank/DDBJ databases">
        <authorList>
            <person name="Jaenicke S."/>
        </authorList>
    </citation>
    <scope>NUCLEOTIDE SEQUENCE [LARGE SCALE GENOMIC DNA]</scope>
    <source>
        <strain evidence="8">CBS1600</strain>
    </source>
</reference>
<feature type="domain" description="Transcription initiation factor TFIID subunit 1 histone acetyltransferase" evidence="6">
    <location>
        <begin position="320"/>
        <end position="735"/>
    </location>
</feature>
<dbReference type="EMBL" id="CDQK01000006">
    <property type="protein sequence ID" value="CEP24778.1"/>
    <property type="molecule type" value="Genomic_DNA"/>
</dbReference>
<dbReference type="PANTHER" id="PTHR13900">
    <property type="entry name" value="TRANSCRIPTION INITIATION FACTOR TFIID"/>
    <property type="match status" value="1"/>
</dbReference>
<dbReference type="STRING" id="983966.A0A0H5C948"/>
<reference evidence="9 11" key="3">
    <citation type="journal article" date="2016" name="Proc. Natl. Acad. Sci. U.S.A.">
        <title>Comparative genomics of biotechnologically important yeasts.</title>
        <authorList>
            <person name="Riley R."/>
            <person name="Haridas S."/>
            <person name="Wolfe K.H."/>
            <person name="Lopes M.R."/>
            <person name="Hittinger C.T."/>
            <person name="Goeker M."/>
            <person name="Salamov A.A."/>
            <person name="Wisecaver J.H."/>
            <person name="Long T.M."/>
            <person name="Calvey C.H."/>
            <person name="Aerts A.L."/>
            <person name="Barry K.W."/>
            <person name="Choi C."/>
            <person name="Clum A."/>
            <person name="Coughlan A.Y."/>
            <person name="Deshpande S."/>
            <person name="Douglass A.P."/>
            <person name="Hanson S.J."/>
            <person name="Klenk H.-P."/>
            <person name="LaButti K.M."/>
            <person name="Lapidus A."/>
            <person name="Lindquist E.A."/>
            <person name="Lipzen A.M."/>
            <person name="Meier-Kolthoff J.P."/>
            <person name="Ohm R.A."/>
            <person name="Otillar R.P."/>
            <person name="Pangilinan J.L."/>
            <person name="Peng Y."/>
            <person name="Rokas A."/>
            <person name="Rosa C.A."/>
            <person name="Scheuner C."/>
            <person name="Sibirny A.A."/>
            <person name="Slot J.C."/>
            <person name="Stielow J.B."/>
            <person name="Sun H."/>
            <person name="Kurtzman C.P."/>
            <person name="Blackwell M."/>
            <person name="Grigoriev I.V."/>
            <person name="Jeffries T.W."/>
        </authorList>
    </citation>
    <scope>NUCLEOTIDE SEQUENCE [LARGE SCALE GENOMIC DNA]</scope>
    <source>
        <strain evidence="11">ATCC 18201 / CBS 1600 / BCRC 20928 / JCM 3617 / NBRC 0987 / NRRL Y-1542</strain>
        <strain evidence="9">NRRL Y-1542</strain>
    </source>
</reference>
<dbReference type="Pfam" id="PF15288">
    <property type="entry name" value="zf-CCHC_6"/>
    <property type="match status" value="1"/>
</dbReference>
<evidence type="ECO:0000259" key="7">
    <source>
        <dbReference type="Pfam" id="PF15288"/>
    </source>
</evidence>
<keyword evidence="8" id="KW-0012">Acyltransferase</keyword>
<dbReference type="InterPro" id="IPR040240">
    <property type="entry name" value="TAF1"/>
</dbReference>
<dbReference type="GO" id="GO:0004402">
    <property type="term" value="F:histone acetyltransferase activity"/>
    <property type="evidence" value="ECO:0007669"/>
    <property type="project" value="InterPro"/>
</dbReference>
<evidence type="ECO:0000256" key="2">
    <source>
        <dbReference type="ARBA" id="ARBA00023015"/>
    </source>
</evidence>
<keyword evidence="8" id="KW-0808">Transferase</keyword>
<dbReference type="AlphaFoldDB" id="A0A0H5C948"/>